<accession>A0AAV1KCX1</accession>
<feature type="compositionally biased region" description="Basic and acidic residues" evidence="1">
    <location>
        <begin position="59"/>
        <end position="68"/>
    </location>
</feature>
<keyword evidence="3" id="KW-1185">Reference proteome</keyword>
<feature type="compositionally biased region" description="Polar residues" evidence="1">
    <location>
        <begin position="1"/>
        <end position="12"/>
    </location>
</feature>
<protein>
    <submittedName>
        <fullName evidence="2">Uncharacterized protein</fullName>
    </submittedName>
</protein>
<feature type="compositionally biased region" description="Acidic residues" evidence="1">
    <location>
        <begin position="302"/>
        <end position="315"/>
    </location>
</feature>
<sequence>MNTPGSSGSRNSSDYRQENGDQTMDSERPLKKARFAWQVKGKHHLKNDTSENNKASHNLSEDPERPESSSESDTSDVTDCTEDKLDNLDNILKKNIMEISDSYKTTSTKTLHPITSISKKRFKYTVNKHVSTFHKHCICGMNSTIPSSMDSYTYTEDQCISKWQDRQWAKGFVDNTINHVLDSWLVGHTPAEVEANKSLAIDVADFINNLPEDNSIENEGILMAISAHGLQNTSSSNSCNIDELGPLISDNEPKTELTDLLKGFGSDLRPSRTNSVRNQEVVIDLPSDDEFGEIPSPPSPLSDDDDDVNEDEDDDNTRFWEDDLCRDIDIELATMSEEAMRQNVADLTHLALFPNGSNRNFNEDENRQTANRNNERPRSNDINNHFDFLDAAVSFAIQNRGLTSYGTYYG</sequence>
<feature type="region of interest" description="Disordered" evidence="1">
    <location>
        <begin position="1"/>
        <end position="81"/>
    </location>
</feature>
<evidence type="ECO:0000313" key="3">
    <source>
        <dbReference type="Proteomes" id="UP001314205"/>
    </source>
</evidence>
<dbReference type="Proteomes" id="UP001314205">
    <property type="component" value="Unassembled WGS sequence"/>
</dbReference>
<feature type="compositionally biased region" description="Basic and acidic residues" evidence="1">
    <location>
        <begin position="361"/>
        <end position="379"/>
    </location>
</feature>
<name>A0AAV1KCX1_9NEOP</name>
<feature type="region of interest" description="Disordered" evidence="1">
    <location>
        <begin position="283"/>
        <end position="317"/>
    </location>
</feature>
<proteinExistence type="predicted"/>
<comment type="caution">
    <text evidence="2">The sequence shown here is derived from an EMBL/GenBank/DDBJ whole genome shotgun (WGS) entry which is preliminary data.</text>
</comment>
<evidence type="ECO:0000313" key="2">
    <source>
        <dbReference type="EMBL" id="CAK1580941.1"/>
    </source>
</evidence>
<feature type="region of interest" description="Disordered" evidence="1">
    <location>
        <begin position="354"/>
        <end position="381"/>
    </location>
</feature>
<dbReference type="AlphaFoldDB" id="A0AAV1KCX1"/>
<dbReference type="EMBL" id="CAVLGL010000024">
    <property type="protein sequence ID" value="CAK1580941.1"/>
    <property type="molecule type" value="Genomic_DNA"/>
</dbReference>
<gene>
    <name evidence="2" type="ORF">PARMNEM_LOCUS2670</name>
</gene>
<feature type="compositionally biased region" description="Basic and acidic residues" evidence="1">
    <location>
        <begin position="13"/>
        <end position="30"/>
    </location>
</feature>
<evidence type="ECO:0000256" key="1">
    <source>
        <dbReference type="SAM" id="MobiDB-lite"/>
    </source>
</evidence>
<organism evidence="2 3">
    <name type="scientific">Parnassius mnemosyne</name>
    <name type="common">clouded apollo</name>
    <dbReference type="NCBI Taxonomy" id="213953"/>
    <lineage>
        <taxon>Eukaryota</taxon>
        <taxon>Metazoa</taxon>
        <taxon>Ecdysozoa</taxon>
        <taxon>Arthropoda</taxon>
        <taxon>Hexapoda</taxon>
        <taxon>Insecta</taxon>
        <taxon>Pterygota</taxon>
        <taxon>Neoptera</taxon>
        <taxon>Endopterygota</taxon>
        <taxon>Lepidoptera</taxon>
        <taxon>Glossata</taxon>
        <taxon>Ditrysia</taxon>
        <taxon>Papilionoidea</taxon>
        <taxon>Papilionidae</taxon>
        <taxon>Parnassiinae</taxon>
        <taxon>Parnassini</taxon>
        <taxon>Parnassius</taxon>
        <taxon>Driopa</taxon>
    </lineage>
</organism>
<reference evidence="2 3" key="1">
    <citation type="submission" date="2023-11" db="EMBL/GenBank/DDBJ databases">
        <authorList>
            <person name="Hedman E."/>
            <person name="Englund M."/>
            <person name="Stromberg M."/>
            <person name="Nyberg Akerstrom W."/>
            <person name="Nylinder S."/>
            <person name="Jareborg N."/>
            <person name="Kallberg Y."/>
            <person name="Kronander E."/>
        </authorList>
    </citation>
    <scope>NUCLEOTIDE SEQUENCE [LARGE SCALE GENOMIC DNA]</scope>
</reference>